<evidence type="ECO:0000256" key="1">
    <source>
        <dbReference type="ARBA" id="ARBA00022500"/>
    </source>
</evidence>
<protein>
    <recommendedName>
        <fullName evidence="3">protein-glutamate methylesterase</fullName>
        <ecNumber evidence="3">3.1.1.61</ecNumber>
    </recommendedName>
</protein>
<name>A0A4Q5L943_9BACT</name>
<dbReference type="Proteomes" id="UP000294155">
    <property type="component" value="Unassembled WGS sequence"/>
</dbReference>
<evidence type="ECO:0000256" key="4">
    <source>
        <dbReference type="ARBA" id="ARBA00048267"/>
    </source>
</evidence>
<sequence>MYEFSAPFTLLLGDLPTLVRMELTKLLHAEPDLRVVGAAAGPDELLTQVRRLRPGLVIAAENQLLGLERLARQQPVPVLLYSSTTPLAGMLREAARWGVFDYIRPLLSREHPGFGSYRRDLLRKIRSVQAPAAVAPPVARPQTVPMPPNRVVVLGGSTGGTTAVERIVATLAPVPGTTIVVAVHLPAHFTDSFVERLRRAASMPVIAGTPGTLLQAGTIVVAPGGQNSVIRSVAKGAWLSWQMELAPDAGPTLDEPSIDLLMRSAAWAFGRNTTGVVLTGLGSDGTLGAQSIRQAGGLVIAQDEATSAVFSMPKAVIEAGGATTVLPLADIAEHLSRSVGGPNRLLWSGPIVSSSQVVAR</sequence>
<dbReference type="PANTHER" id="PTHR42872:SF6">
    <property type="entry name" value="PROTEIN-GLUTAMATE METHYLESTERASE_PROTEIN-GLUTAMINE GLUTAMINASE"/>
    <property type="match status" value="1"/>
</dbReference>
<dbReference type="PROSITE" id="PS50122">
    <property type="entry name" value="CHEB"/>
    <property type="match status" value="1"/>
</dbReference>
<keyword evidence="1 5" id="KW-0145">Chemotaxis</keyword>
<organism evidence="7 8">
    <name type="scientific">Hymenobacter persicinus</name>
    <dbReference type="NCBI Taxonomy" id="2025506"/>
    <lineage>
        <taxon>Bacteria</taxon>
        <taxon>Pseudomonadati</taxon>
        <taxon>Bacteroidota</taxon>
        <taxon>Cytophagia</taxon>
        <taxon>Cytophagales</taxon>
        <taxon>Hymenobacteraceae</taxon>
        <taxon>Hymenobacter</taxon>
    </lineage>
</organism>
<dbReference type="RefSeq" id="WP_129922886.1">
    <property type="nucleotide sequence ID" value="NZ_SEWE01000059.1"/>
</dbReference>
<keyword evidence="2 5" id="KW-0378">Hydrolase</keyword>
<dbReference type="CDD" id="cd16432">
    <property type="entry name" value="CheB_Rec"/>
    <property type="match status" value="1"/>
</dbReference>
<dbReference type="SUPFAM" id="SSF52738">
    <property type="entry name" value="Methylesterase CheB, C-terminal domain"/>
    <property type="match status" value="1"/>
</dbReference>
<evidence type="ECO:0000256" key="2">
    <source>
        <dbReference type="ARBA" id="ARBA00022801"/>
    </source>
</evidence>
<dbReference type="EC" id="3.1.1.61" evidence="3"/>
<dbReference type="GO" id="GO:0000156">
    <property type="term" value="F:phosphorelay response regulator activity"/>
    <property type="evidence" value="ECO:0007669"/>
    <property type="project" value="InterPro"/>
</dbReference>
<dbReference type="GO" id="GO:0006935">
    <property type="term" value="P:chemotaxis"/>
    <property type="evidence" value="ECO:0007669"/>
    <property type="project" value="UniProtKB-UniRule"/>
</dbReference>
<gene>
    <name evidence="7" type="ORF">EWM57_18970</name>
</gene>
<dbReference type="GO" id="GO:0005737">
    <property type="term" value="C:cytoplasm"/>
    <property type="evidence" value="ECO:0007669"/>
    <property type="project" value="InterPro"/>
</dbReference>
<feature type="active site" evidence="5">
    <location>
        <position position="184"/>
    </location>
</feature>
<dbReference type="InterPro" id="IPR008248">
    <property type="entry name" value="CheB-like"/>
</dbReference>
<evidence type="ECO:0000313" key="8">
    <source>
        <dbReference type="Proteomes" id="UP000294155"/>
    </source>
</evidence>
<dbReference type="InterPro" id="IPR000673">
    <property type="entry name" value="Sig_transdc_resp-reg_Me-estase"/>
</dbReference>
<dbReference type="Pfam" id="PF01339">
    <property type="entry name" value="CheB_methylest"/>
    <property type="match status" value="1"/>
</dbReference>
<dbReference type="EMBL" id="SEWE01000059">
    <property type="protein sequence ID" value="RYU76125.1"/>
    <property type="molecule type" value="Genomic_DNA"/>
</dbReference>
<dbReference type="Gene3D" id="3.40.50.180">
    <property type="entry name" value="Methylesterase CheB, C-terminal domain"/>
    <property type="match status" value="1"/>
</dbReference>
<feature type="domain" description="CheB-type methylesterase" evidence="6">
    <location>
        <begin position="145"/>
        <end position="342"/>
    </location>
</feature>
<dbReference type="OrthoDB" id="1524092at2"/>
<comment type="caution">
    <text evidence="7">The sequence shown here is derived from an EMBL/GenBank/DDBJ whole genome shotgun (WGS) entry which is preliminary data.</text>
</comment>
<accession>A0A4Q5L943</accession>
<evidence type="ECO:0000259" key="6">
    <source>
        <dbReference type="PROSITE" id="PS50122"/>
    </source>
</evidence>
<dbReference type="PANTHER" id="PTHR42872">
    <property type="entry name" value="PROTEIN-GLUTAMATE METHYLESTERASE/PROTEIN-GLUTAMINE GLUTAMINASE"/>
    <property type="match status" value="1"/>
</dbReference>
<dbReference type="InterPro" id="IPR035909">
    <property type="entry name" value="CheB_C"/>
</dbReference>
<feature type="active site" evidence="5">
    <location>
        <position position="157"/>
    </location>
</feature>
<dbReference type="PIRSF" id="PIRSF000876">
    <property type="entry name" value="RR_chemtxs_CheB"/>
    <property type="match status" value="1"/>
</dbReference>
<proteinExistence type="predicted"/>
<evidence type="ECO:0000256" key="3">
    <source>
        <dbReference type="ARBA" id="ARBA00039140"/>
    </source>
</evidence>
<dbReference type="GO" id="GO:0008984">
    <property type="term" value="F:protein-glutamate methylesterase activity"/>
    <property type="evidence" value="ECO:0007669"/>
    <property type="project" value="UniProtKB-EC"/>
</dbReference>
<evidence type="ECO:0000313" key="7">
    <source>
        <dbReference type="EMBL" id="RYU76125.1"/>
    </source>
</evidence>
<reference evidence="7 8" key="1">
    <citation type="submission" date="2019-02" db="EMBL/GenBank/DDBJ databases">
        <title>Bacterial novel species isolated from soil.</title>
        <authorList>
            <person name="Jung H.-Y."/>
        </authorList>
    </citation>
    <scope>NUCLEOTIDE SEQUENCE [LARGE SCALE GENOMIC DNA]</scope>
    <source>
        <strain evidence="7 8">1-3-3-3</strain>
    </source>
</reference>
<keyword evidence="8" id="KW-1185">Reference proteome</keyword>
<evidence type="ECO:0000256" key="5">
    <source>
        <dbReference type="PROSITE-ProRule" id="PRU00050"/>
    </source>
</evidence>
<feature type="active site" evidence="5">
    <location>
        <position position="284"/>
    </location>
</feature>
<dbReference type="AlphaFoldDB" id="A0A4Q5L943"/>
<comment type="catalytic activity">
    <reaction evidence="4">
        <text>[protein]-L-glutamate 5-O-methyl ester + H2O = L-glutamyl-[protein] + methanol + H(+)</text>
        <dbReference type="Rhea" id="RHEA:23236"/>
        <dbReference type="Rhea" id="RHEA-COMP:10208"/>
        <dbReference type="Rhea" id="RHEA-COMP:10311"/>
        <dbReference type="ChEBI" id="CHEBI:15377"/>
        <dbReference type="ChEBI" id="CHEBI:15378"/>
        <dbReference type="ChEBI" id="CHEBI:17790"/>
        <dbReference type="ChEBI" id="CHEBI:29973"/>
        <dbReference type="ChEBI" id="CHEBI:82795"/>
        <dbReference type="EC" id="3.1.1.61"/>
    </reaction>
</comment>